<proteinExistence type="predicted"/>
<comment type="caution">
    <text evidence="1">The sequence shown here is derived from an EMBL/GenBank/DDBJ whole genome shotgun (WGS) entry which is preliminary data.</text>
</comment>
<dbReference type="RefSeq" id="WP_007198721.1">
    <property type="nucleotide sequence ID" value="NZ_CM002917.1"/>
</dbReference>
<reference evidence="1 2" key="1">
    <citation type="submission" date="2007-10" db="EMBL/GenBank/DDBJ databases">
        <authorList>
            <person name="Wagner-Dobler I."/>
            <person name="Ferriera S."/>
            <person name="Johnson J."/>
            <person name="Kravitz S."/>
            <person name="Beeson K."/>
            <person name="Sutton G."/>
            <person name="Rogers Y.-H."/>
            <person name="Friedman R."/>
            <person name="Frazier M."/>
            <person name="Venter J.C."/>
        </authorList>
    </citation>
    <scope>NUCLEOTIDE SEQUENCE [LARGE SCALE GENOMIC DNA]</scope>
    <source>
        <strain evidence="1 2">DFL-43</strain>
    </source>
</reference>
<protein>
    <submittedName>
        <fullName evidence="1">Uncharacterized protein</fullName>
    </submittedName>
</protein>
<reference evidence="1 2" key="2">
    <citation type="submission" date="2012-06" db="EMBL/GenBank/DDBJ databases">
        <authorList>
            <person name="Fiebig A."/>
        </authorList>
    </citation>
    <scope>NUCLEOTIDE SEQUENCE [LARGE SCALE GENOMIC DNA]</scope>
    <source>
        <strain evidence="1 2">DFL-43</strain>
    </source>
</reference>
<dbReference type="STRING" id="411684.HPDFL43_14812"/>
<gene>
    <name evidence="1" type="ORF">HPDFL43_14812</name>
</gene>
<accession>A9D2V0</accession>
<sequence>MRKTAPKHASTGIIDLFRWRAASDIQARRRELARRIQTLKPNAWRRVELQAELRRLTTEALRLETRQ</sequence>
<dbReference type="Proteomes" id="UP000004291">
    <property type="component" value="Chromosome"/>
</dbReference>
<evidence type="ECO:0000313" key="2">
    <source>
        <dbReference type="Proteomes" id="UP000004291"/>
    </source>
</evidence>
<name>A9D2V0_HOEPD</name>
<dbReference type="AlphaFoldDB" id="A9D2V0"/>
<dbReference type="EMBL" id="ABIA03000004">
    <property type="protein sequence ID" value="EDQ34278.1"/>
    <property type="molecule type" value="Genomic_DNA"/>
</dbReference>
<evidence type="ECO:0000313" key="1">
    <source>
        <dbReference type="EMBL" id="EDQ34278.1"/>
    </source>
</evidence>
<organism evidence="1 2">
    <name type="scientific">Hoeflea phototrophica (strain DSM 17068 / NCIMB 14078 / DFL-43)</name>
    <dbReference type="NCBI Taxonomy" id="411684"/>
    <lineage>
        <taxon>Bacteria</taxon>
        <taxon>Pseudomonadati</taxon>
        <taxon>Pseudomonadota</taxon>
        <taxon>Alphaproteobacteria</taxon>
        <taxon>Hyphomicrobiales</taxon>
        <taxon>Rhizobiaceae</taxon>
        <taxon>Hoeflea</taxon>
    </lineage>
</organism>
<keyword evidence="2" id="KW-1185">Reference proteome</keyword>
<dbReference type="HOGENOM" id="CLU_2806612_0_0_5"/>